<dbReference type="OMA" id="NVCIACY"/>
<evidence type="ECO:0008006" key="2">
    <source>
        <dbReference type="Google" id="ProtNLM"/>
    </source>
</evidence>
<accession>A0A059BTR5</accession>
<sequence length="241" mass="27378">MEELRAAAKVHYRDNAVFKRAIQTINDRIEFSFEDRVNYETFVTLIEERSRRCTSKALFRQLDRGEKGHLDRDDVRILYYLMDTRGDCSCCGDILRSVYYTCLPCFDNCKSPNNPTFNVCIACYRDKAFKHPQHNVFVDNYELLLKRRFQQLNWEELRQSAVQGAATGLLFGAIKEGFNEREAIADGLTETFGELLNQAPEAGVSELSGFDPSSGLVQEASSEAGNGVLDAFGDFIVSMFN</sequence>
<proteinExistence type="predicted"/>
<dbReference type="InterPro" id="IPR011992">
    <property type="entry name" value="EF-hand-dom_pair"/>
</dbReference>
<dbReference type="AlphaFoldDB" id="A0A059BTR5"/>
<organism evidence="1">
    <name type="scientific">Eucalyptus grandis</name>
    <name type="common">Flooded gum</name>
    <dbReference type="NCBI Taxonomy" id="71139"/>
    <lineage>
        <taxon>Eukaryota</taxon>
        <taxon>Viridiplantae</taxon>
        <taxon>Streptophyta</taxon>
        <taxon>Embryophyta</taxon>
        <taxon>Tracheophyta</taxon>
        <taxon>Spermatophyta</taxon>
        <taxon>Magnoliopsida</taxon>
        <taxon>eudicotyledons</taxon>
        <taxon>Gunneridae</taxon>
        <taxon>Pentapetalae</taxon>
        <taxon>rosids</taxon>
        <taxon>malvids</taxon>
        <taxon>Myrtales</taxon>
        <taxon>Myrtaceae</taxon>
        <taxon>Myrtoideae</taxon>
        <taxon>Eucalypteae</taxon>
        <taxon>Eucalyptus</taxon>
    </lineage>
</organism>
<dbReference type="SUPFAM" id="SSF47473">
    <property type="entry name" value="EF-hand"/>
    <property type="match status" value="1"/>
</dbReference>
<dbReference type="Gramene" id="KCW69482">
    <property type="protein sequence ID" value="KCW69482"/>
    <property type="gene ID" value="EUGRSUZ_F02935"/>
</dbReference>
<dbReference type="KEGG" id="egr:104452008"/>
<dbReference type="InParanoid" id="A0A059BTR5"/>
<protein>
    <recommendedName>
        <fullName evidence="2">EF-hand domain-containing protein</fullName>
    </recommendedName>
</protein>
<dbReference type="OrthoDB" id="8785703at2759"/>
<dbReference type="EMBL" id="KK198758">
    <property type="protein sequence ID" value="KCW69482.1"/>
    <property type="molecule type" value="Genomic_DNA"/>
</dbReference>
<evidence type="ECO:0000313" key="1">
    <source>
        <dbReference type="EMBL" id="KCW69482.1"/>
    </source>
</evidence>
<reference evidence="1" key="1">
    <citation type="submission" date="2013-07" db="EMBL/GenBank/DDBJ databases">
        <title>The genome of Eucalyptus grandis.</title>
        <authorList>
            <person name="Schmutz J."/>
            <person name="Hayes R."/>
            <person name="Myburg A."/>
            <person name="Tuskan G."/>
            <person name="Grattapaglia D."/>
            <person name="Rokhsar D.S."/>
        </authorList>
    </citation>
    <scope>NUCLEOTIDE SEQUENCE</scope>
    <source>
        <tissue evidence="1">Leaf extractions</tissue>
    </source>
</reference>
<name>A0A059BTR5_EUCGR</name>
<gene>
    <name evidence="1" type="ORF">EUGRSUZ_F02935</name>
</gene>